<dbReference type="GO" id="GO:0005829">
    <property type="term" value="C:cytosol"/>
    <property type="evidence" value="ECO:0007669"/>
    <property type="project" value="TreeGrafter"/>
</dbReference>
<dbReference type="CDD" id="cd19531">
    <property type="entry name" value="LCL_NRPS-like"/>
    <property type="match status" value="3"/>
</dbReference>
<dbReference type="GO" id="GO:0072330">
    <property type="term" value="P:monocarboxylic acid biosynthetic process"/>
    <property type="evidence" value="ECO:0007669"/>
    <property type="project" value="UniProtKB-ARBA"/>
</dbReference>
<dbReference type="GO" id="GO:0008610">
    <property type="term" value="P:lipid biosynthetic process"/>
    <property type="evidence" value="ECO:0007669"/>
    <property type="project" value="UniProtKB-ARBA"/>
</dbReference>
<name>A0A1Y0INF4_9BACL</name>
<dbReference type="FunFam" id="3.30.300.30:FF:000010">
    <property type="entry name" value="Enterobactin synthetase component F"/>
    <property type="match status" value="4"/>
</dbReference>
<evidence type="ECO:0000256" key="1">
    <source>
        <dbReference type="ARBA" id="ARBA00001957"/>
    </source>
</evidence>
<dbReference type="InterPro" id="IPR025110">
    <property type="entry name" value="AMP-bd_C"/>
</dbReference>
<proteinExistence type="inferred from homology"/>
<dbReference type="PROSITE" id="PS50075">
    <property type="entry name" value="CARRIER"/>
    <property type="match status" value="4"/>
</dbReference>
<dbReference type="InterPro" id="IPR029058">
    <property type="entry name" value="AB_hydrolase_fold"/>
</dbReference>
<evidence type="ECO:0000256" key="6">
    <source>
        <dbReference type="ARBA" id="ARBA00023194"/>
    </source>
</evidence>
<comment type="cofactor">
    <cofactor evidence="1">
        <name>pantetheine 4'-phosphate</name>
        <dbReference type="ChEBI" id="CHEBI:47942"/>
    </cofactor>
</comment>
<evidence type="ECO:0000256" key="3">
    <source>
        <dbReference type="ARBA" id="ARBA00022450"/>
    </source>
</evidence>
<feature type="domain" description="Carrier" evidence="7">
    <location>
        <begin position="3669"/>
        <end position="3744"/>
    </location>
</feature>
<dbReference type="SMART" id="SM00823">
    <property type="entry name" value="PKS_PP"/>
    <property type="match status" value="4"/>
</dbReference>
<feature type="domain" description="Carrier" evidence="7">
    <location>
        <begin position="1574"/>
        <end position="1649"/>
    </location>
</feature>
<dbReference type="PROSITE" id="PS00455">
    <property type="entry name" value="AMP_BINDING"/>
    <property type="match status" value="4"/>
</dbReference>
<dbReference type="PANTHER" id="PTHR45527">
    <property type="entry name" value="NONRIBOSOMAL PEPTIDE SYNTHETASE"/>
    <property type="match status" value="1"/>
</dbReference>
<dbReference type="PROSITE" id="PS52004">
    <property type="entry name" value="KS3_2"/>
    <property type="match status" value="1"/>
</dbReference>
<dbReference type="InterPro" id="IPR020845">
    <property type="entry name" value="AMP-binding_CS"/>
</dbReference>
<dbReference type="Pfam" id="PF02801">
    <property type="entry name" value="Ketoacyl-synt_C"/>
    <property type="match status" value="1"/>
</dbReference>
<dbReference type="Gene3D" id="2.30.38.10">
    <property type="entry name" value="Luciferase, Domain 3"/>
    <property type="match status" value="4"/>
</dbReference>
<dbReference type="SUPFAM" id="SSF53901">
    <property type="entry name" value="Thiolase-like"/>
    <property type="match status" value="1"/>
</dbReference>
<dbReference type="FunFam" id="3.40.50.12780:FF:000012">
    <property type="entry name" value="Non-ribosomal peptide synthetase"/>
    <property type="match status" value="4"/>
</dbReference>
<dbReference type="FunFam" id="3.30.559.30:FF:000001">
    <property type="entry name" value="Non-ribosomal peptide synthetase"/>
    <property type="match status" value="1"/>
</dbReference>
<organism evidence="9 10">
    <name type="scientific">Tumebacillus avium</name>
    <dbReference type="NCBI Taxonomy" id="1903704"/>
    <lineage>
        <taxon>Bacteria</taxon>
        <taxon>Bacillati</taxon>
        <taxon>Bacillota</taxon>
        <taxon>Bacilli</taxon>
        <taxon>Bacillales</taxon>
        <taxon>Alicyclobacillaceae</taxon>
        <taxon>Tumebacillus</taxon>
    </lineage>
</organism>
<dbReference type="GO" id="GO:0016746">
    <property type="term" value="F:acyltransferase activity"/>
    <property type="evidence" value="ECO:0007669"/>
    <property type="project" value="InterPro"/>
</dbReference>
<dbReference type="CDD" id="cd17652">
    <property type="entry name" value="A_NRPS_CmdD_like"/>
    <property type="match status" value="2"/>
</dbReference>
<dbReference type="InterPro" id="IPR000873">
    <property type="entry name" value="AMP-dep_synth/lig_dom"/>
</dbReference>
<dbReference type="InterPro" id="IPR045851">
    <property type="entry name" value="AMP-bd_C_sf"/>
</dbReference>
<dbReference type="PROSITE" id="PS00012">
    <property type="entry name" value="PHOSPHOPANTETHEINE"/>
    <property type="match status" value="3"/>
</dbReference>
<dbReference type="InterPro" id="IPR014031">
    <property type="entry name" value="Ketoacyl_synth_C"/>
</dbReference>
<dbReference type="InterPro" id="IPR006162">
    <property type="entry name" value="Ppantetheine_attach_site"/>
</dbReference>
<feature type="domain" description="Carrier" evidence="7">
    <location>
        <begin position="2612"/>
        <end position="2687"/>
    </location>
</feature>
<dbReference type="InterPro" id="IPR016039">
    <property type="entry name" value="Thiolase-like"/>
</dbReference>
<dbReference type="InterPro" id="IPR010071">
    <property type="entry name" value="AA_adenyl_dom"/>
</dbReference>
<feature type="domain" description="Ketosynthase family 3 (KS3)" evidence="8">
    <location>
        <begin position="3761"/>
        <end position="4182"/>
    </location>
</feature>
<dbReference type="FunFam" id="3.40.50.980:FF:000001">
    <property type="entry name" value="Non-ribosomal peptide synthetase"/>
    <property type="match status" value="4"/>
</dbReference>
<dbReference type="FunFam" id="1.10.1200.10:FF:000016">
    <property type="entry name" value="Non-ribosomal peptide synthase"/>
    <property type="match status" value="3"/>
</dbReference>
<dbReference type="Gene3D" id="1.10.1240.100">
    <property type="match status" value="1"/>
</dbReference>
<dbReference type="Pfam" id="PF22621">
    <property type="entry name" value="CurL-like_PKS_C"/>
    <property type="match status" value="1"/>
</dbReference>
<evidence type="ECO:0000259" key="7">
    <source>
        <dbReference type="PROSITE" id="PS50075"/>
    </source>
</evidence>
<dbReference type="GO" id="GO:0044550">
    <property type="term" value="P:secondary metabolite biosynthetic process"/>
    <property type="evidence" value="ECO:0007669"/>
    <property type="project" value="UniProtKB-ARBA"/>
</dbReference>
<evidence type="ECO:0000313" key="9">
    <source>
        <dbReference type="EMBL" id="ARU62078.1"/>
    </source>
</evidence>
<evidence type="ECO:0000256" key="4">
    <source>
        <dbReference type="ARBA" id="ARBA00022553"/>
    </source>
</evidence>
<gene>
    <name evidence="9" type="ORF">CBW65_14470</name>
</gene>
<keyword evidence="3" id="KW-0596">Phosphopantetheine</keyword>
<dbReference type="EMBL" id="CP021434">
    <property type="protein sequence ID" value="ARU62078.1"/>
    <property type="molecule type" value="Genomic_DNA"/>
</dbReference>
<evidence type="ECO:0000256" key="5">
    <source>
        <dbReference type="ARBA" id="ARBA00022679"/>
    </source>
</evidence>
<dbReference type="Pfam" id="PF13193">
    <property type="entry name" value="AMP-binding_C"/>
    <property type="match status" value="4"/>
</dbReference>
<evidence type="ECO:0000313" key="10">
    <source>
        <dbReference type="Proteomes" id="UP000195437"/>
    </source>
</evidence>
<comment type="similarity">
    <text evidence="2">Belongs to the ATP-dependent AMP-binding enzyme family.</text>
</comment>
<dbReference type="NCBIfam" id="TIGR01733">
    <property type="entry name" value="AA-adenyl-dom"/>
    <property type="match status" value="4"/>
</dbReference>
<dbReference type="InterPro" id="IPR020841">
    <property type="entry name" value="PKS_Beta-ketoAc_synthase_dom"/>
</dbReference>
<dbReference type="InterPro" id="IPR020806">
    <property type="entry name" value="PKS_PP-bd"/>
</dbReference>
<dbReference type="Pfam" id="PF00668">
    <property type="entry name" value="Condensation"/>
    <property type="match status" value="3"/>
</dbReference>
<sequence length="4310" mass="473189">MHRINGMLGQMEAEELHKLLVLWNDTAAEFPRELCLHELFEQQAERTPDAPAVLYKEQMLTYAELNSRANGAAERLVELGVGPDVLVGISAQRKPELVIAVLGVLKAGGAYLPLDPDYPPERLLFMLEDSGAPILLTQAHLSERYAGTSARLLFLEEMTAEREENVTTAVTAADLAYVIYTSGSTGRPKGTMIEHRSIVNFVWDMKTRLELGPGKRVLQAASFSFDASVLELFTALTTGALLCMADREDLLPGQPLVDLLRELRITNLLMPASALAQLPEADLPDLTTLCNGGEACSAELAARLSKGRRFFNFYGPTEATIATSAEQCDGSRKPAIGRPFHNVRYYVLDEQQQPVPIGEPGELHIGGIGLARGYLNRPELTVERFLPDPFSAEPGARMYKTGDLVRWLPEGTVDYLRRIDQQVKLRGLRIELGEIEQRLAEHPQVGEAVAMVREDLPGDPRLAAYVLPLPGETISGRELRGFLSTRLPAFMVPGAVVVLDRLPLTPNGKLDRQALPVPTWSREELSSEYAAPRDEVEAKVVAVMADVLGVAEVGVQDRFLELGGHSLLATQVISRVRELLGADVSVRDLLEGQTAEGLALAIRRRMQDGVKAPDKIAPRGLLKAPLSFAQQRLWFLQQMEGSSAAYNTPYAVRLTGSLDVDRLIGALHGVVERHESLRTVFVAEDGLPMQVVLPEMKATVQVHDLRGRADCETYALQLAADAAARPFDLEKGPLLRCELVRLAEASWLLLLNLHHIVSDGWSMGVLLGELSALYDGRPLAKLPVQVIDAAEWQREQLQGEELQRLLAFWKQQTAGAPTVLELHPDYPRPAVQSGRGAAHFFTVPAGLAQGLKRVGQQEDATLFMTLLAAYQTLLHRYTRQDDLLVGSPSAGRTRAELEGLIGFFVNTLVCRADFSGEPSFRELLRQVRERAQAAYAHEELPFEKLVDELQAERSLSHHPLIQTMFTLESTAPVQSWQADGVQAEYVQVDNQTSKFDLALRLIVTEDGLRGEWEYSTDLFAAETVGRLTGHFLTLLEAVAEQPDEQVALLPLLTGEERRMLQAEAHRTPLDGPDRCIHQLIAEQAAKTPEAIALRCAGREVTYREMEARANQLARHLQALGVGPDVLVGLSMERSPEMVIGMLGILKAGGAYLPLDPQYPGDRLAFMLEDAQVPVLVTQAHLLDRLPQHVARTVCVDRDGQEIALQAAGPVQSNVTAGHLAYVIYTSGSTGKPKGVLLEHRGLCHLVTAVNDRFGIRPGKRVLQFATFNFDASVYEIFTTLSGGATLVLADSESLLPGQNLQELLREAGVNTAMLPPSALAVTDADGLPELTTVISGGEACTAELAAKWAQGRRFLNAYGPTEATVASTLAEAVDGSEKPAIGRALEHVQLYVLDRHLQPVPAGVPGELHIGGTGLARGYLNRAELTREKFIPHPFADDPAARLYKTGDLVRVRPDGQLDYLGRIDDQVKIRGFRIETGEIAAALLQHPAVREAVVVVREPKPGDKRLAAYVVPEPEVALTASELREFLKAGLPGYLVPSDFVMLDKLPLTANGKVDKKALPAPDVAAAAEEYVAPRDALERLTAEIWQAVLGIGQVGVCDDFFALGGHSLTATQVVSRLQKAVGAEVSVRDLFAGPTVEELAAVVRGRSQHEPETGIVRRERPDGVAPLSFAQQRLWFLQQLEPESASYNIAFALRLRGPLDLLVMEHSLRELALRQEALRTSFAEQDGMPVQVIATVADVSLVVQEVPEAAVGQSMRDEAQKPFDLTAGPLLRATVLRVAEQEHVLLLTMHHIISDGWSMGIFLRELTEIYRARELGEEPQLAELPVQYADYAQWQLQHLQGEKMEGLTSYWKQKLDGAPTLLELPADRPRPAVQSHAGAYLPLELPKSLSERLKALCQGEDVTLFAALLAAYQAFLYRMTRQEDLLVGFPAAGRNRAETEGLIGFFVNTLVSRAVCAQEMTFRELLAQVREGVIEAYAQEEMPFEKLIEELNVPRSLSHNPLIQTMFLLEREPMHTQWHLPHLEAEMGETDSGTTMFDLTLHLTDTEGGLAGGWQYSTDLFDAATIKRMSGHLVTMLQAITADPGQKLADLPLLTAAEEHSLLVAWNQTTTVPAAQLCVHERFEQQAAQHPDQTAVVCQTAAYTYGELNARANQVAHRLCKLGVGAETLVGVCMTRTAELPAAMLGILKAGGAYVPLDPEYPADRIALMLEDAGVSVLLTERELLATLPEQGAAVLLMEDTFEEPAENLSACTTSANLAYVIYTSGSTGRPKGVAVEHRSVNALIEWSHGYYAADELAAVLASTSICFDLSVWEFFVTLSLGGKLVIADNALALPHLPNANEITLINTVPSAINELLRQDAIPASVRVVNLCGEPLKGQIVDRLYALGTVEKVINLYGPTEDTVYSTWSLTQAKQPVTIGRAIAGTQHFVLDGQMRPVPIGVAGELYLGGAGLARGYLHRPDLTEERFPASPFAVGERLYRTGDLVRWLADGTLDYLGRLDHQVKIRGYRIEIGEVEETLLRHEAVLETVVIAGDDRAGSKRLIAYAALAKEAAAGDLRAFLKESLPDYMVPSLFVLLEELPHTPNGKIDRKRLPEPDFALMRAEEGHVDPRNEAEAALAALFAEVLGLERAGVHDNFFDCGGHSLLATQLISRIRALLDVELPLRICFEAPTVAELAEHLAGAVHSRQEAIPRASREGSRPLSFTQQRLWFMHRLQPNNPMYNLPTLLRLRGDLQLQALEAALGEIVCRHETLRTVFVGQEDGVVQVIGEPKPQRVTLLDLTRLPETEREAEAQRILQEEIHRPFELSKGPLFRVLLVRMRDDEHLLLLLLHHIISDGWSNGVLLQELAALYEQHTGGREAALPALPVQYADYAVWQREWLQGEALDGQISYWQQQLSGELPVLTLPTDRPRPAEFSYRGAYEPFHLPEELTADLNSLSKQEGVTLFMTLLAAFNTLLHRYAGQDDIIVGSPIAGRSRTEIEPLIGFFVNMLPLRTDLSGAPTFRELLQRVRAVTLGAYAHQDVPFEQLVDVLKPERDLSRTPLFQACLILQNLPEQVWSLPALDMTAESVTGDTAKFDLTFALQEQKGQLLGMVEYNTDLFDAATIRRMIGHWTRLLAGIAEEAGRPLHELPWLSEAEKHELLWRWNDTATPYPKDKTIQELFEEQASRTPDAEAVLFAGETMTYRELNERANRVAHRLIALGVQPDQGVGLSVERSCDMLVGVLGIVKAGGAYVPLDPEYPNERLALMVEDAGLAIILTQERLLDKLPATQAVTLCLDREEFAGESSENPPCRSTSEHLAYIIYTSGSTGRPKGTCILHYAVNRLVKNSNYVTFTAADTIAQVSNSAFDAATFEFWGALLNGGRLVILPKELVLDADLFAEALHEYGVTSMFLTVALFNRMAALRPDAFRGMRDLLVGGDALDPKWVKEVLKHGPPLRLLNGYGPTESTTFAAWHEIKSVPEGAGSVPIGLPLSNTTLYVLDAQLQPVPIGVPGELYIGGDGLARGYLNRPELTEERFVPHPYSADDNARLYKTGDLVRRLADGSIEFIGRVDFQVKIRGFRIELGEIKETLLRHDLVHDALVLAREDEPGEKRIVAYITPSGEQADLVPILRGALKEQLPAYLVPSAFVVLECFPLTPNGKIDRRALPKPEDVPTEARRVERPLADGLEHDIRSVWQEVLGIRDVGLHDNFFDLGGHSLLLTTAHQKIQERIGRTFPLVNLFKHTTVAALTAFLQGERPSAARKQAEPCNTRTDSTGIAIIGMSGRFPDAGDLDQFWQNLADGVQSVQFFPEEQPAIALPGMVMAGALLQDPEYFDAAFFGMSDREALMTDPQQRLLLECSQEALESAGYIAQRFDGKIALYAAAGENTYGQLLLQDPSVLQDTENLIHFSTGNDTNFLAAKVSYRLNLKGPSFVVQTACTGSAVSIHLACQSLLAGESDMALAGGTNVKMPQKQGYLAFEGGPYSFTGDNCRPFDADTEGAFAGSGTGVVLLKRLDDALRDGDPIHAVIRASALNNDGAAKVGFTALGAEGIERVIREAVDRSGIDPQTVGYIAAHGMGTPLGDAIEADALAQVYGAGAEKSGWCALNSIKPNIGHTGVTAGVANVIHTVLAMQHKMLPPLLGFQTPNPQIDFANSPFYINTESKPWLTEEGVPRRAGVNSFALGGTNAHLILEEAPERKTEPSKRTEHVVVLSAKTPSALKKMAHNLADHLEQHPQLQLADVAYTLQTGRAEYPHRRVLLCRDLQDAVDQLRGHNVRLVVPEELDWSAHYADEKRLRVPLPTYPFEKKRYCVEPQKEKTTLS</sequence>
<dbReference type="PANTHER" id="PTHR45527:SF1">
    <property type="entry name" value="FATTY ACID SYNTHASE"/>
    <property type="match status" value="1"/>
</dbReference>
<dbReference type="Pfam" id="PF00501">
    <property type="entry name" value="AMP-binding"/>
    <property type="match status" value="4"/>
</dbReference>
<dbReference type="Gene3D" id="3.40.50.980">
    <property type="match status" value="8"/>
</dbReference>
<dbReference type="InterPro" id="IPR023213">
    <property type="entry name" value="CAT-like_dom_sf"/>
</dbReference>
<keyword evidence="5" id="KW-0808">Transferase</keyword>
<dbReference type="Gene3D" id="3.30.559.30">
    <property type="entry name" value="Nonribosomal peptide synthetase, condensation domain"/>
    <property type="match status" value="3"/>
</dbReference>
<dbReference type="GO" id="GO:0043041">
    <property type="term" value="P:amino acid activation for nonribosomal peptide biosynthetic process"/>
    <property type="evidence" value="ECO:0007669"/>
    <property type="project" value="TreeGrafter"/>
</dbReference>
<feature type="domain" description="Carrier" evidence="7">
    <location>
        <begin position="531"/>
        <end position="606"/>
    </location>
</feature>
<dbReference type="SUPFAM" id="SSF52777">
    <property type="entry name" value="CoA-dependent acyltransferases"/>
    <property type="match status" value="6"/>
</dbReference>
<dbReference type="GO" id="GO:0031177">
    <property type="term" value="F:phosphopantetheine binding"/>
    <property type="evidence" value="ECO:0007669"/>
    <property type="project" value="InterPro"/>
</dbReference>
<dbReference type="InterPro" id="IPR001242">
    <property type="entry name" value="Condensation_dom"/>
</dbReference>
<dbReference type="KEGG" id="tum:CBW65_14470"/>
<dbReference type="Gene3D" id="1.10.1200.10">
    <property type="entry name" value="ACP-like"/>
    <property type="match status" value="3"/>
</dbReference>
<protein>
    <recommendedName>
        <fullName evidence="11">Non-ribosomal peptide synthetase</fullName>
    </recommendedName>
</protein>
<dbReference type="Gene3D" id="3.30.559.10">
    <property type="entry name" value="Chloramphenicol acetyltransferase-like domain"/>
    <property type="match status" value="3"/>
</dbReference>
<dbReference type="Gene3D" id="3.30.300.30">
    <property type="match status" value="4"/>
</dbReference>
<accession>A0A1Y0INF4</accession>
<dbReference type="Gene3D" id="3.40.47.10">
    <property type="match status" value="1"/>
</dbReference>
<dbReference type="OrthoDB" id="9757559at2"/>
<keyword evidence="4" id="KW-0597">Phosphoprotein</keyword>
<dbReference type="FunFam" id="3.30.559.10:FF:000012">
    <property type="entry name" value="Non-ribosomal peptide synthetase"/>
    <property type="match status" value="2"/>
</dbReference>
<dbReference type="NCBIfam" id="NF003417">
    <property type="entry name" value="PRK04813.1"/>
    <property type="match status" value="4"/>
</dbReference>
<keyword evidence="6" id="KW-0045">Antibiotic biosynthesis</keyword>
<dbReference type="SUPFAM" id="SSF47336">
    <property type="entry name" value="ACP-like"/>
    <property type="match status" value="4"/>
</dbReference>
<dbReference type="GO" id="GO:0017000">
    <property type="term" value="P:antibiotic biosynthetic process"/>
    <property type="evidence" value="ECO:0007669"/>
    <property type="project" value="UniProtKB-KW"/>
</dbReference>
<dbReference type="SUPFAM" id="SSF56801">
    <property type="entry name" value="Acetyl-CoA synthetase-like"/>
    <property type="match status" value="4"/>
</dbReference>
<dbReference type="Pfam" id="PF00109">
    <property type="entry name" value="ketoacyl-synt"/>
    <property type="match status" value="1"/>
</dbReference>
<evidence type="ECO:0000259" key="8">
    <source>
        <dbReference type="PROSITE" id="PS52004"/>
    </source>
</evidence>
<dbReference type="CDD" id="cd12117">
    <property type="entry name" value="A_NRPS_Srf_like"/>
    <property type="match status" value="1"/>
</dbReference>
<dbReference type="Gene3D" id="3.40.50.1820">
    <property type="entry name" value="alpha/beta hydrolase"/>
    <property type="match status" value="1"/>
</dbReference>
<evidence type="ECO:0008006" key="11">
    <source>
        <dbReference type="Google" id="ProtNLM"/>
    </source>
</evidence>
<evidence type="ECO:0000256" key="2">
    <source>
        <dbReference type="ARBA" id="ARBA00006432"/>
    </source>
</evidence>
<dbReference type="SMART" id="SM00825">
    <property type="entry name" value="PKS_KS"/>
    <property type="match status" value="1"/>
</dbReference>
<dbReference type="Pfam" id="PF00550">
    <property type="entry name" value="PP-binding"/>
    <property type="match status" value="4"/>
</dbReference>
<keyword evidence="10" id="KW-1185">Reference proteome</keyword>
<dbReference type="InterPro" id="IPR036736">
    <property type="entry name" value="ACP-like_sf"/>
</dbReference>
<dbReference type="RefSeq" id="WP_087457443.1">
    <property type="nucleotide sequence ID" value="NZ_CP021434.1"/>
</dbReference>
<dbReference type="InterPro" id="IPR009081">
    <property type="entry name" value="PP-bd_ACP"/>
</dbReference>
<dbReference type="Proteomes" id="UP000195437">
    <property type="component" value="Chromosome"/>
</dbReference>
<reference evidence="10" key="1">
    <citation type="submission" date="2017-05" db="EMBL/GenBank/DDBJ databases">
        <authorList>
            <person name="Sung H."/>
        </authorList>
    </citation>
    <scope>NUCLEOTIDE SEQUENCE [LARGE SCALE GENOMIC DNA]</scope>
    <source>
        <strain evidence="10">AR23208</strain>
    </source>
</reference>
<dbReference type="CDD" id="cd00833">
    <property type="entry name" value="PKS"/>
    <property type="match status" value="1"/>
</dbReference>
<dbReference type="FunFam" id="2.30.38.10:FF:000001">
    <property type="entry name" value="Non-ribosomal peptide synthetase PvdI"/>
    <property type="match status" value="4"/>
</dbReference>
<dbReference type="InterPro" id="IPR014030">
    <property type="entry name" value="Ketoacyl_synth_N"/>
</dbReference>